<sequence>MKYLLLSLSMLFCGLSSYAQSTEHIGKLELGKKKTKNFGSRDSSLVIRIDTLIMGDKSKLEFFGKKDVKLDIGYAVIGKNVVISGSDGKNNATDFDIKANIQELGSLYVIARGWDAMNGTKTNPNGNGGQVNFRYASTGVKPQSTDKKGKNYLLIDVQAGGLRVNPTSDLQRVYSQISMSGPGLRGVPQGQVYSGSPGKEGKAEITAYD</sequence>
<feature type="region of interest" description="Disordered" evidence="1">
    <location>
        <begin position="181"/>
        <end position="209"/>
    </location>
</feature>
<feature type="signal peptide" evidence="2">
    <location>
        <begin position="1"/>
        <end position="19"/>
    </location>
</feature>
<reference evidence="3 4" key="1">
    <citation type="submission" date="2019-10" db="EMBL/GenBank/DDBJ databases">
        <authorList>
            <person name="Dong K."/>
        </authorList>
    </citation>
    <scope>NUCLEOTIDE SEQUENCE [LARGE SCALE GENOMIC DNA]</scope>
    <source>
        <strain evidence="4">dk4302</strain>
    </source>
</reference>
<name>A0A5Q0QH77_9SPHI</name>
<keyword evidence="4" id="KW-1185">Reference proteome</keyword>
<dbReference type="Proteomes" id="UP000326921">
    <property type="component" value="Chromosome"/>
</dbReference>
<dbReference type="AlphaFoldDB" id="A0A5Q0QH77"/>
<accession>A0A5Q0QH77</accession>
<evidence type="ECO:0000313" key="3">
    <source>
        <dbReference type="EMBL" id="QGA26730.1"/>
    </source>
</evidence>
<feature type="chain" id="PRO_5024884977" description="DUF2807 domain-containing protein" evidence="2">
    <location>
        <begin position="20"/>
        <end position="209"/>
    </location>
</feature>
<keyword evidence="2" id="KW-0732">Signal</keyword>
<evidence type="ECO:0000256" key="2">
    <source>
        <dbReference type="SAM" id="SignalP"/>
    </source>
</evidence>
<dbReference type="RefSeq" id="WP_153511579.1">
    <property type="nucleotide sequence ID" value="NZ_CP045652.1"/>
</dbReference>
<evidence type="ECO:0000313" key="4">
    <source>
        <dbReference type="Proteomes" id="UP000326921"/>
    </source>
</evidence>
<dbReference type="EMBL" id="CP045652">
    <property type="protein sequence ID" value="QGA26730.1"/>
    <property type="molecule type" value="Genomic_DNA"/>
</dbReference>
<evidence type="ECO:0008006" key="5">
    <source>
        <dbReference type="Google" id="ProtNLM"/>
    </source>
</evidence>
<organism evidence="3 4">
    <name type="scientific">Sphingobacterium zhuxiongii</name>
    <dbReference type="NCBI Taxonomy" id="2662364"/>
    <lineage>
        <taxon>Bacteria</taxon>
        <taxon>Pseudomonadati</taxon>
        <taxon>Bacteroidota</taxon>
        <taxon>Sphingobacteriia</taxon>
        <taxon>Sphingobacteriales</taxon>
        <taxon>Sphingobacteriaceae</taxon>
        <taxon>Sphingobacterium</taxon>
    </lineage>
</organism>
<proteinExistence type="predicted"/>
<protein>
    <recommendedName>
        <fullName evidence="5">DUF2807 domain-containing protein</fullName>
    </recommendedName>
</protein>
<evidence type="ECO:0000256" key="1">
    <source>
        <dbReference type="SAM" id="MobiDB-lite"/>
    </source>
</evidence>
<gene>
    <name evidence="3" type="ORF">GFH32_10515</name>
</gene>
<dbReference type="KEGG" id="sphe:GFH32_10515"/>